<evidence type="ECO:0000313" key="4">
    <source>
        <dbReference type="Proteomes" id="UP000275846"/>
    </source>
</evidence>
<keyword evidence="2" id="KW-1133">Transmembrane helix</keyword>
<feature type="transmembrane region" description="Helical" evidence="2">
    <location>
        <begin position="25"/>
        <end position="50"/>
    </location>
</feature>
<reference evidence="5" key="1">
    <citation type="submission" date="2016-06" db="UniProtKB">
        <authorList>
            <consortium name="WormBaseParasite"/>
        </authorList>
    </citation>
    <scope>IDENTIFICATION</scope>
</reference>
<keyword evidence="2" id="KW-0472">Membrane</keyword>
<evidence type="ECO:0000313" key="3">
    <source>
        <dbReference type="EMBL" id="VDL96243.1"/>
    </source>
</evidence>
<feature type="region of interest" description="Disordered" evidence="1">
    <location>
        <begin position="101"/>
        <end position="132"/>
    </location>
</feature>
<proteinExistence type="predicted"/>
<sequence>MCAPEIATAPSENGGTERFELPHPLFFAALALFSSILVAAQILHLTLSIMTVEEVPQSRKLAEEAVSSSELVHICSVNESDHMNADSSVEHPDVILSTSIPTTPKSTSSAEQSFSGSTISQQLSPVSTDSGCDSNDPGKMFIGGLNPLTTAVESFPSGTVDFVVFIRWNMHGIDSTARFGDSKRFLLRLLVDRLSECDRMPRGGSGRASQRRPLPYSLLDPVMAPGSDGGGGEGAVAAARGCHHFNRIYVQVTVPAPPWCGAYGGHRWTSTVELSCVWLTLMPSRSARSTEKVADINAALFHSFVAADASNFDTSSVVRGCMTSWSCLPIIMNRSGCLSSQYIRRAVSVHRVEGLDDIGEAFLKADPRFL</sequence>
<evidence type="ECO:0000256" key="1">
    <source>
        <dbReference type="SAM" id="MobiDB-lite"/>
    </source>
</evidence>
<protein>
    <submittedName>
        <fullName evidence="5">DUF1336 domain-containing protein</fullName>
    </submittedName>
</protein>
<keyword evidence="4" id="KW-1185">Reference proteome</keyword>
<dbReference type="EMBL" id="UYSU01035497">
    <property type="protein sequence ID" value="VDL96243.1"/>
    <property type="molecule type" value="Genomic_DNA"/>
</dbReference>
<dbReference type="WBParaSite" id="SSLN_0001022401-mRNA-1">
    <property type="protein sequence ID" value="SSLN_0001022401-mRNA-1"/>
    <property type="gene ID" value="SSLN_0001022401"/>
</dbReference>
<evidence type="ECO:0000313" key="5">
    <source>
        <dbReference type="WBParaSite" id="SSLN_0001022401-mRNA-1"/>
    </source>
</evidence>
<accession>A0A183T060</accession>
<reference evidence="3 4" key="2">
    <citation type="submission" date="2018-11" db="EMBL/GenBank/DDBJ databases">
        <authorList>
            <consortium name="Pathogen Informatics"/>
        </authorList>
    </citation>
    <scope>NUCLEOTIDE SEQUENCE [LARGE SCALE GENOMIC DNA]</scope>
    <source>
        <strain evidence="3 4">NST_G2</strain>
    </source>
</reference>
<dbReference type="Proteomes" id="UP000275846">
    <property type="component" value="Unassembled WGS sequence"/>
</dbReference>
<feature type="compositionally biased region" description="Polar residues" evidence="1">
    <location>
        <begin position="110"/>
        <end position="132"/>
    </location>
</feature>
<dbReference type="AlphaFoldDB" id="A0A183T060"/>
<name>A0A183T060_SCHSO</name>
<evidence type="ECO:0000256" key="2">
    <source>
        <dbReference type="SAM" id="Phobius"/>
    </source>
</evidence>
<keyword evidence="2" id="KW-0812">Transmembrane</keyword>
<organism evidence="5">
    <name type="scientific">Schistocephalus solidus</name>
    <name type="common">Tapeworm</name>
    <dbReference type="NCBI Taxonomy" id="70667"/>
    <lineage>
        <taxon>Eukaryota</taxon>
        <taxon>Metazoa</taxon>
        <taxon>Spiralia</taxon>
        <taxon>Lophotrochozoa</taxon>
        <taxon>Platyhelminthes</taxon>
        <taxon>Cestoda</taxon>
        <taxon>Eucestoda</taxon>
        <taxon>Diphyllobothriidea</taxon>
        <taxon>Diphyllobothriidae</taxon>
        <taxon>Schistocephalus</taxon>
    </lineage>
</organism>
<gene>
    <name evidence="3" type="ORF">SSLN_LOCUS9858</name>
</gene>